<dbReference type="EMBL" id="FSRA01000002">
    <property type="protein sequence ID" value="SIO49249.1"/>
    <property type="molecule type" value="Genomic_DNA"/>
</dbReference>
<organism evidence="1 2">
    <name type="scientific">Chitinophaga niabensis</name>
    <dbReference type="NCBI Taxonomy" id="536979"/>
    <lineage>
        <taxon>Bacteria</taxon>
        <taxon>Pseudomonadati</taxon>
        <taxon>Bacteroidota</taxon>
        <taxon>Chitinophagia</taxon>
        <taxon>Chitinophagales</taxon>
        <taxon>Chitinophagaceae</taxon>
        <taxon>Chitinophaga</taxon>
    </lineage>
</organism>
<sequence>MRNLKMVILIEALIIFNPCYSQDSHQKRQEVIMDFLNYIKEPSWKFDTLVKKYLLFRKDESPKFSKNDRKMIISFAVAYLSTEVQNTKFKELIIKPYLETDSSMQKMFIRRETKEAAYIVYNKDKSFLRYFLMDKDKIVSFVTLKQGRAFVLLN</sequence>
<keyword evidence="2" id="KW-1185">Reference proteome</keyword>
<dbReference type="OrthoDB" id="661695at2"/>
<dbReference type="RefSeq" id="WP_074241994.1">
    <property type="nucleotide sequence ID" value="NZ_FSRA01000002.1"/>
</dbReference>
<evidence type="ECO:0000313" key="2">
    <source>
        <dbReference type="Proteomes" id="UP000185003"/>
    </source>
</evidence>
<dbReference type="STRING" id="536979.SAMN04488055_4681"/>
<name>A0A1N6JYE3_9BACT</name>
<protein>
    <submittedName>
        <fullName evidence="1">Uncharacterized protein</fullName>
    </submittedName>
</protein>
<proteinExistence type="predicted"/>
<gene>
    <name evidence="1" type="ORF">SAMN04488055_4681</name>
</gene>
<dbReference type="Proteomes" id="UP000185003">
    <property type="component" value="Unassembled WGS sequence"/>
</dbReference>
<dbReference type="AlphaFoldDB" id="A0A1N6JYE3"/>
<accession>A0A1N6JYE3</accession>
<evidence type="ECO:0000313" key="1">
    <source>
        <dbReference type="EMBL" id="SIO49249.1"/>
    </source>
</evidence>
<reference evidence="1 2" key="1">
    <citation type="submission" date="2016-11" db="EMBL/GenBank/DDBJ databases">
        <authorList>
            <person name="Jaros S."/>
            <person name="Januszkiewicz K."/>
            <person name="Wedrychowicz H."/>
        </authorList>
    </citation>
    <scope>NUCLEOTIDE SEQUENCE [LARGE SCALE GENOMIC DNA]</scope>
    <source>
        <strain evidence="1 2">DSM 24787</strain>
    </source>
</reference>